<name>A0A4R3MNW1_9FIRM</name>
<accession>A0A4R3MNW1</accession>
<dbReference type="RefSeq" id="WP_132249470.1">
    <property type="nucleotide sequence ID" value="NZ_SMAL01000001.1"/>
</dbReference>
<reference evidence="1 2" key="1">
    <citation type="submission" date="2019-03" db="EMBL/GenBank/DDBJ databases">
        <title>Genomic Encyclopedia of Type Strains, Phase IV (KMG-IV): sequencing the most valuable type-strain genomes for metagenomic binning, comparative biology and taxonomic classification.</title>
        <authorList>
            <person name="Goeker M."/>
        </authorList>
    </citation>
    <scope>NUCLEOTIDE SEQUENCE [LARGE SCALE GENOMIC DNA]</scope>
    <source>
        <strain evidence="1 2">DSM 24629</strain>
    </source>
</reference>
<evidence type="ECO:0000313" key="1">
    <source>
        <dbReference type="EMBL" id="TCT16965.1"/>
    </source>
</evidence>
<gene>
    <name evidence="1" type="ORF">EDC18_101261</name>
</gene>
<proteinExistence type="predicted"/>
<evidence type="ECO:0008006" key="3">
    <source>
        <dbReference type="Google" id="ProtNLM"/>
    </source>
</evidence>
<dbReference type="InterPro" id="IPR003772">
    <property type="entry name" value="YceD"/>
</dbReference>
<comment type="caution">
    <text evidence="1">The sequence shown here is derived from an EMBL/GenBank/DDBJ whole genome shotgun (WGS) entry which is preliminary data.</text>
</comment>
<evidence type="ECO:0000313" key="2">
    <source>
        <dbReference type="Proteomes" id="UP000294902"/>
    </source>
</evidence>
<dbReference type="Proteomes" id="UP000294902">
    <property type="component" value="Unassembled WGS sequence"/>
</dbReference>
<dbReference type="EMBL" id="SMAL01000001">
    <property type="protein sequence ID" value="TCT16965.1"/>
    <property type="molecule type" value="Genomic_DNA"/>
</dbReference>
<keyword evidence="2" id="KW-1185">Reference proteome</keyword>
<sequence>MLINVTKLLLSEGFVKEVNESIPIDKIKCQGITYSLKDEVKTEVKLTNIGKKEVEIAGKLNAALIIPCSRCTEEVIYHLETNFHRVASFGEKRVAVDDDDDDEANKYVEGHNIDLYQLVYEELIINFPMKVLCKNDCEGICNSCGCNININKCDCDNLDIDPRMAVFKDILKDY</sequence>
<protein>
    <recommendedName>
        <fullName evidence="3">Metal-binding protein</fullName>
    </recommendedName>
</protein>
<dbReference type="Pfam" id="PF02620">
    <property type="entry name" value="YceD"/>
    <property type="match status" value="1"/>
</dbReference>
<dbReference type="OrthoDB" id="9790372at2"/>
<organism evidence="1 2">
    <name type="scientific">Natranaerovirga pectinivora</name>
    <dbReference type="NCBI Taxonomy" id="682400"/>
    <lineage>
        <taxon>Bacteria</taxon>
        <taxon>Bacillati</taxon>
        <taxon>Bacillota</taxon>
        <taxon>Clostridia</taxon>
        <taxon>Lachnospirales</taxon>
        <taxon>Natranaerovirgaceae</taxon>
        <taxon>Natranaerovirga</taxon>
    </lineage>
</organism>
<dbReference type="AlphaFoldDB" id="A0A4R3MNW1"/>